<dbReference type="EMBL" id="CP038266">
    <property type="protein sequence ID" value="QBR87478.1"/>
    <property type="molecule type" value="Genomic_DNA"/>
</dbReference>
<accession>A0ABX5SQP1</accession>
<gene>
    <name evidence="1" type="ORF">E4K62_01450</name>
</gene>
<reference evidence="1 2" key="1">
    <citation type="submission" date="2019-03" db="EMBL/GenBank/DDBJ databases">
        <authorList>
            <person name="Dong K."/>
        </authorList>
    </citation>
    <scope>NUCLEOTIDE SEQUENCE [LARGE SCALE GENOMIC DNA]</scope>
    <source>
        <strain evidence="2">dk512</strain>
    </source>
</reference>
<dbReference type="RefSeq" id="WP_135062882.1">
    <property type="nucleotide sequence ID" value="NZ_CP038266.1"/>
</dbReference>
<sequence>MAEESRDYGFTRAPIDPHELELLLMVRHRLKQLGGLMRWWQRLENSEPLSDSELALDDDFTAWRHLSTTVRFAVTHAADNLRVLEGMMREDAEGPLPLVATYPLARAALEGAASALWLLAPNDPRERVIRHLRNAARELHDEASFRKFSLKLAFDQRVELEISGSVIGHEERTYKKWRRRQADQIADCARRVGIADPTQDRSFIGYGEIVAQATSATDTPGAYGEILWRQMSGLAHPSLLRATSTLHMGPRDHEGDGTVRVEMSSKVNTVASGVLLALLLLKRALGAYQLRSDQKGNRKAYGPPGHPRPG</sequence>
<name>A0ABX5SQP1_9MICO</name>
<evidence type="ECO:0008006" key="3">
    <source>
        <dbReference type="Google" id="ProtNLM"/>
    </source>
</evidence>
<proteinExistence type="predicted"/>
<organism evidence="1 2">
    <name type="scientific">Microbacterium wangchenii</name>
    <dbReference type="NCBI Taxonomy" id="2541726"/>
    <lineage>
        <taxon>Bacteria</taxon>
        <taxon>Bacillati</taxon>
        <taxon>Actinomycetota</taxon>
        <taxon>Actinomycetes</taxon>
        <taxon>Micrococcales</taxon>
        <taxon>Microbacteriaceae</taxon>
        <taxon>Microbacterium</taxon>
    </lineage>
</organism>
<evidence type="ECO:0000313" key="1">
    <source>
        <dbReference type="EMBL" id="QBR87478.1"/>
    </source>
</evidence>
<dbReference type="Proteomes" id="UP000295748">
    <property type="component" value="Chromosome"/>
</dbReference>
<protein>
    <recommendedName>
        <fullName evidence="3">CHAD domain-containing protein</fullName>
    </recommendedName>
</protein>
<keyword evidence="2" id="KW-1185">Reference proteome</keyword>
<evidence type="ECO:0000313" key="2">
    <source>
        <dbReference type="Proteomes" id="UP000295748"/>
    </source>
</evidence>